<evidence type="ECO:0000256" key="9">
    <source>
        <dbReference type="ARBA" id="ARBA00022989"/>
    </source>
</evidence>
<reference evidence="17 18" key="1">
    <citation type="journal article" date="2013" name="Nat. Commun.">
        <title>Genome sequence and functional genomic analysis of the oil-degrading bacterium Oleispira antarctica.</title>
        <authorList>
            <person name="Kube M."/>
            <person name="Chernikova T.N."/>
            <person name="Al-Ramahi Y."/>
            <person name="Beloqui A."/>
            <person name="Lopez-Cortez N."/>
            <person name="Guazzaroni M.E."/>
            <person name="Heipieper H.J."/>
            <person name="Klages S."/>
            <person name="Kotsyurbenko O.R."/>
            <person name="Langer I."/>
            <person name="Nechitaylo T.Y."/>
            <person name="Lunsdorf H."/>
            <person name="Fernandez M."/>
            <person name="Juarez S."/>
            <person name="Ciordia S."/>
            <person name="Singer A."/>
            <person name="Kagan O."/>
            <person name="Egorova O."/>
            <person name="Petit P.A."/>
            <person name="Stogios P."/>
            <person name="Kim Y."/>
            <person name="Tchigvintsev A."/>
            <person name="Flick R."/>
            <person name="Denaro R."/>
            <person name="Genovese M."/>
            <person name="Albar J.P."/>
            <person name="Reva O.N."/>
            <person name="Martinez-Gomariz M."/>
            <person name="Tran H."/>
            <person name="Ferrer M."/>
            <person name="Savchenko A."/>
            <person name="Yakunin A.F."/>
            <person name="Yakimov M.M."/>
            <person name="Golyshina O.V."/>
            <person name="Reinhardt R."/>
            <person name="Golyshin P.N."/>
        </authorList>
    </citation>
    <scope>NUCLEOTIDE SEQUENCE [LARGE SCALE GENOMIC DNA]</scope>
</reference>
<feature type="transmembrane region" description="Helical" evidence="16">
    <location>
        <begin position="12"/>
        <end position="30"/>
    </location>
</feature>
<dbReference type="OrthoDB" id="7025807at2"/>
<keyword evidence="9 16" id="KW-1133">Transmembrane helix</keyword>
<proteinExistence type="inferred from homology"/>
<evidence type="ECO:0000256" key="12">
    <source>
        <dbReference type="ARBA" id="ARBA00023186"/>
    </source>
</evidence>
<evidence type="ECO:0000256" key="3">
    <source>
        <dbReference type="ARBA" id="ARBA00010358"/>
    </source>
</evidence>
<evidence type="ECO:0000256" key="13">
    <source>
        <dbReference type="ARBA" id="ARBA00030948"/>
    </source>
</evidence>
<evidence type="ECO:0000256" key="7">
    <source>
        <dbReference type="ARBA" id="ARBA00022692"/>
    </source>
</evidence>
<evidence type="ECO:0000256" key="5">
    <source>
        <dbReference type="ARBA" id="ARBA00022475"/>
    </source>
</evidence>
<evidence type="ECO:0000256" key="6">
    <source>
        <dbReference type="ARBA" id="ARBA00022519"/>
    </source>
</evidence>
<dbReference type="AlphaFoldDB" id="R4YTW3"/>
<evidence type="ECO:0000256" key="4">
    <source>
        <dbReference type="ARBA" id="ARBA00019692"/>
    </source>
</evidence>
<dbReference type="GO" id="GO:0005886">
    <property type="term" value="C:plasma membrane"/>
    <property type="evidence" value="ECO:0007669"/>
    <property type="project" value="UniProtKB-SubCell"/>
</dbReference>
<evidence type="ECO:0000256" key="14">
    <source>
        <dbReference type="ARBA" id="ARBA00031542"/>
    </source>
</evidence>
<evidence type="ECO:0000313" key="18">
    <source>
        <dbReference type="Proteomes" id="UP000032749"/>
    </source>
</evidence>
<dbReference type="GO" id="GO:0016042">
    <property type="term" value="P:lipid catabolic process"/>
    <property type="evidence" value="ECO:0007669"/>
    <property type="project" value="UniProtKB-KW"/>
</dbReference>
<keyword evidence="7 16" id="KW-0812">Transmembrane</keyword>
<gene>
    <name evidence="17" type="primary">lifO</name>
    <name evidence="17" type="ORF">OLEAN_C31770</name>
</gene>
<comment type="function">
    <text evidence="1">May be involved in the folding of the extracellular lipase during its passage through the periplasm.</text>
</comment>
<protein>
    <recommendedName>
        <fullName evidence="4">Lipase chaperone</fullName>
    </recommendedName>
    <alternativeName>
        <fullName evidence="15">Lipase foldase</fullName>
    </alternativeName>
    <alternativeName>
        <fullName evidence="13">Lipase helper protein</fullName>
    </alternativeName>
    <alternativeName>
        <fullName evidence="14">Lipase modulator</fullName>
    </alternativeName>
</protein>
<keyword evidence="11 16" id="KW-0472">Membrane</keyword>
<keyword evidence="5" id="KW-1003">Cell membrane</keyword>
<dbReference type="EMBL" id="FO203512">
    <property type="protein sequence ID" value="CCK77353.1"/>
    <property type="molecule type" value="Genomic_DNA"/>
</dbReference>
<dbReference type="InterPro" id="IPR004961">
    <property type="entry name" value="Lipase_chaperone"/>
</dbReference>
<dbReference type="Pfam" id="PF03280">
    <property type="entry name" value="Lipase_chap"/>
    <property type="match status" value="1"/>
</dbReference>
<evidence type="ECO:0000256" key="16">
    <source>
        <dbReference type="SAM" id="Phobius"/>
    </source>
</evidence>
<dbReference type="KEGG" id="oai:OLEAN_C31770"/>
<dbReference type="GO" id="GO:0006457">
    <property type="term" value="P:protein folding"/>
    <property type="evidence" value="ECO:0007669"/>
    <property type="project" value="InterPro"/>
</dbReference>
<organism evidence="17 18">
    <name type="scientific">Oleispira antarctica RB-8</name>
    <dbReference type="NCBI Taxonomy" id="698738"/>
    <lineage>
        <taxon>Bacteria</taxon>
        <taxon>Pseudomonadati</taxon>
        <taxon>Pseudomonadota</taxon>
        <taxon>Gammaproteobacteria</taxon>
        <taxon>Oceanospirillales</taxon>
        <taxon>Oceanospirillaceae</taxon>
        <taxon>Oleispira</taxon>
    </lineage>
</organism>
<evidence type="ECO:0000256" key="1">
    <source>
        <dbReference type="ARBA" id="ARBA00003280"/>
    </source>
</evidence>
<evidence type="ECO:0000256" key="2">
    <source>
        <dbReference type="ARBA" id="ARBA00004383"/>
    </source>
</evidence>
<keyword evidence="6" id="KW-0997">Cell inner membrane</keyword>
<keyword evidence="12" id="KW-0143">Chaperone</keyword>
<dbReference type="GO" id="GO:0051082">
    <property type="term" value="F:unfolded protein binding"/>
    <property type="evidence" value="ECO:0007669"/>
    <property type="project" value="InterPro"/>
</dbReference>
<dbReference type="SUPFAM" id="SSF158855">
    <property type="entry name" value="Lipase chaperone-like"/>
    <property type="match status" value="1"/>
</dbReference>
<comment type="subcellular location">
    <subcellularLocation>
        <location evidence="2">Cell inner membrane</location>
        <topology evidence="2">Single-pass membrane protein</topology>
        <orientation evidence="2">Periplasmic side</orientation>
    </subcellularLocation>
</comment>
<evidence type="ECO:0000256" key="8">
    <source>
        <dbReference type="ARBA" id="ARBA00022963"/>
    </source>
</evidence>
<keyword evidence="10" id="KW-0443">Lipid metabolism</keyword>
<evidence type="ECO:0000256" key="15">
    <source>
        <dbReference type="ARBA" id="ARBA00033028"/>
    </source>
</evidence>
<evidence type="ECO:0000256" key="10">
    <source>
        <dbReference type="ARBA" id="ARBA00023098"/>
    </source>
</evidence>
<accession>R4YTW3</accession>
<evidence type="ECO:0000313" key="17">
    <source>
        <dbReference type="EMBL" id="CCK77353.1"/>
    </source>
</evidence>
<dbReference type="STRING" id="698738.OLEAN_C31770"/>
<comment type="similarity">
    <text evidence="3">Belongs to the lipase chaperone family.</text>
</comment>
<keyword evidence="18" id="KW-1185">Reference proteome</keyword>
<name>R4YTW3_OLEAN</name>
<dbReference type="Proteomes" id="UP000032749">
    <property type="component" value="Chromosome"/>
</dbReference>
<dbReference type="HOGENOM" id="CLU_064928_0_0_6"/>
<evidence type="ECO:0000256" key="11">
    <source>
        <dbReference type="ARBA" id="ARBA00023136"/>
    </source>
</evidence>
<keyword evidence="8" id="KW-0442">Lipid degradation</keyword>
<sequence>MEKLTVLLKKKYLLLVSIIFIIALLFIIQFNSRSVSKDTNAFQNTVLAPVNEKNKQSAYRSGTSENKTLFDSEEEILKLKMFKFSSVDGDIKADENGQLIIDRSLRHWIDFYLSAIGELSLAEIQQLMNQKIALLPMPSRQQAQKLLADYLAYKEALASYEDQFQQSGPTDHLENLQQRHDWQKRLRRQNLSQEAVNAFWQLDELVDDYALEQLVINNSDASEEEKMEQLSKLDNALPEELRDFRSNLYIASNLQEQVAQSRQQGDSDEAVRQLRIKEVGLEATDRLEALEAKQNVWQQRIVEYSNEVEAVAAIEGLTEQDKKEKIRVYQENNFSINEQRRLDTALSLLNDE</sequence>